<gene>
    <name evidence="2" type="ORF">LRS13_20725</name>
</gene>
<evidence type="ECO:0000313" key="3">
    <source>
        <dbReference type="Proteomes" id="UP001058860"/>
    </source>
</evidence>
<reference evidence="3" key="1">
    <citation type="submission" date="2021-11" db="EMBL/GenBank/DDBJ databases">
        <title>Cultivation dependent microbiological survey of springs from the worlds oldest radium mine currently devoted to the extraction of radon-saturated water.</title>
        <authorList>
            <person name="Kapinusova G."/>
            <person name="Smrhova T."/>
            <person name="Strejcek M."/>
            <person name="Suman J."/>
            <person name="Jani K."/>
            <person name="Pajer P."/>
            <person name="Uhlik O."/>
        </authorList>
    </citation>
    <scope>NUCLEOTIDE SEQUENCE [LARGE SCALE GENOMIC DNA]</scope>
    <source>
        <strain evidence="3">J379</strain>
    </source>
</reference>
<dbReference type="EMBL" id="CP088295">
    <property type="protein sequence ID" value="UUY03076.1"/>
    <property type="molecule type" value="Genomic_DNA"/>
</dbReference>
<sequence length="70" mass="7605">MPDDPTSDDLDRLIEENPSGGQWLAPRADIETIIEVSVDPATLSNLSDRATREGRDIGEVVADMLRRAAA</sequence>
<accession>A0ABY5PEG5</accession>
<dbReference type="Proteomes" id="UP001058860">
    <property type="component" value="Chromosome"/>
</dbReference>
<dbReference type="RefSeq" id="WP_353863591.1">
    <property type="nucleotide sequence ID" value="NZ_CP088295.1"/>
</dbReference>
<name>A0ABY5PEG5_9ACTN</name>
<evidence type="ECO:0008006" key="4">
    <source>
        <dbReference type="Google" id="ProtNLM"/>
    </source>
</evidence>
<protein>
    <recommendedName>
        <fullName evidence="4">Ribbon-helix-helix protein CopG domain-containing protein</fullName>
    </recommendedName>
</protein>
<feature type="region of interest" description="Disordered" evidence="1">
    <location>
        <begin position="1"/>
        <end position="22"/>
    </location>
</feature>
<organism evidence="2 3">
    <name type="scientific">Svornostia abyssi</name>
    <dbReference type="NCBI Taxonomy" id="2898438"/>
    <lineage>
        <taxon>Bacteria</taxon>
        <taxon>Bacillati</taxon>
        <taxon>Actinomycetota</taxon>
        <taxon>Thermoleophilia</taxon>
        <taxon>Solirubrobacterales</taxon>
        <taxon>Baekduiaceae</taxon>
        <taxon>Svornostia</taxon>
    </lineage>
</organism>
<evidence type="ECO:0000313" key="2">
    <source>
        <dbReference type="EMBL" id="UUY03076.1"/>
    </source>
</evidence>
<evidence type="ECO:0000256" key="1">
    <source>
        <dbReference type="SAM" id="MobiDB-lite"/>
    </source>
</evidence>
<proteinExistence type="predicted"/>
<keyword evidence="3" id="KW-1185">Reference proteome</keyword>